<dbReference type="GO" id="GO:0071972">
    <property type="term" value="F:peptidoglycan L,D-transpeptidase activity"/>
    <property type="evidence" value="ECO:0007669"/>
    <property type="project" value="TreeGrafter"/>
</dbReference>
<dbReference type="InterPro" id="IPR036138">
    <property type="entry name" value="PBP_dimer_sf"/>
</dbReference>
<dbReference type="PANTHER" id="PTHR30627:SF24">
    <property type="entry name" value="PENICILLIN-BINDING PROTEIN 4B"/>
    <property type="match status" value="1"/>
</dbReference>
<dbReference type="GO" id="GO:0008658">
    <property type="term" value="F:penicillin binding"/>
    <property type="evidence" value="ECO:0007669"/>
    <property type="project" value="InterPro"/>
</dbReference>
<evidence type="ECO:0000256" key="1">
    <source>
        <dbReference type="ARBA" id="ARBA00004370"/>
    </source>
</evidence>
<dbReference type="EMBL" id="BAHD01000004">
    <property type="protein sequence ID" value="GAB94318.1"/>
    <property type="molecule type" value="Genomic_DNA"/>
</dbReference>
<dbReference type="InterPro" id="IPR005311">
    <property type="entry name" value="PBP_dimer"/>
</dbReference>
<gene>
    <name evidence="6" type="ORF">KILIM_004_01100</name>
</gene>
<sequence length="632" mass="65079">MAIAVALALFAGSGLVGWWWHGMRQSDLALDSARSFAAQVADDLQGGRPLAGLDGAPDAEEMATLLEGMGKIPHAVTVAGVDLDEDRKKGVVTLNHEWRVHADKTPWAYPTTVAIERDGESWRSGWDAEILVPGLREGENLRARRLLAARGEILGDGDASLVTARPVVRIGIDRGEASSKAAAARSARTVARLVDVDQGPFVAAVVGAGPKAFVEAITLRADTTGIDSLSIEMDSIDGARVIEDVLPLAPSSTFARPILGSVGPATAEQVEQSKGAVRAGDIVGLGGLQAAQNKRLQGIPGYVVEAVKDDGSTRELHAVDAKHGQSVRTTLSEEQQSAAEATLAHIKPASAIVAIRPSDGHVLAAASGPGSKGYSTATLGQYAPGSTFKAVTALALLRNGLTPQSSVPCTTTTTADGRSFKNYDNYPATGTGNIPFATAFANSCNTAFIAERDRLAPDSLWGAAASLGLTQSPQLGVPSALGDVPDADTEVDLAAAIIGQGKVLATPLGMATVAASIQHGSIVTPRMVLDAELTPTPAVVAPLTPAEGEQVRSLMRGVVTQGSATFLADVPGGPVLAKTGTAEYGTDSPPKTHAWMIGIHDDLAVAVFVEDGAGGASTAGPLLEDFLRRIDG</sequence>
<dbReference type="InterPro" id="IPR050515">
    <property type="entry name" value="Beta-lactam/transpept"/>
</dbReference>
<dbReference type="GO" id="GO:0071555">
    <property type="term" value="P:cell wall organization"/>
    <property type="evidence" value="ECO:0007669"/>
    <property type="project" value="TreeGrafter"/>
</dbReference>
<evidence type="ECO:0000256" key="3">
    <source>
        <dbReference type="ARBA" id="ARBA00023136"/>
    </source>
</evidence>
<organism evidence="6 7">
    <name type="scientific">Kineosphaera limosa NBRC 100340</name>
    <dbReference type="NCBI Taxonomy" id="1184609"/>
    <lineage>
        <taxon>Bacteria</taxon>
        <taxon>Bacillati</taxon>
        <taxon>Actinomycetota</taxon>
        <taxon>Actinomycetes</taxon>
        <taxon>Micrococcales</taxon>
        <taxon>Dermatophilaceae</taxon>
        <taxon>Kineosphaera</taxon>
    </lineage>
</organism>
<dbReference type="GO" id="GO:0005886">
    <property type="term" value="C:plasma membrane"/>
    <property type="evidence" value="ECO:0007669"/>
    <property type="project" value="TreeGrafter"/>
</dbReference>
<comment type="similarity">
    <text evidence="2">Belongs to the transpeptidase family.</text>
</comment>
<evidence type="ECO:0000313" key="6">
    <source>
        <dbReference type="EMBL" id="GAB94318.1"/>
    </source>
</evidence>
<comment type="subcellular location">
    <subcellularLocation>
        <location evidence="1">Membrane</location>
    </subcellularLocation>
</comment>
<dbReference type="SUPFAM" id="SSF56601">
    <property type="entry name" value="beta-lactamase/transpeptidase-like"/>
    <property type="match status" value="1"/>
</dbReference>
<feature type="domain" description="Penicillin-binding protein dimerisation" evidence="5">
    <location>
        <begin position="148"/>
        <end position="312"/>
    </location>
</feature>
<reference evidence="6 7" key="1">
    <citation type="submission" date="2012-08" db="EMBL/GenBank/DDBJ databases">
        <title>Whole genome shotgun sequence of Kineosphaera limosa NBRC 100340.</title>
        <authorList>
            <person name="Yoshida I."/>
            <person name="Isaki S."/>
            <person name="Hosoyama A."/>
            <person name="Tsuchikane K."/>
            <person name="Katsumata H."/>
            <person name="Ando Y."/>
            <person name="Ohji S."/>
            <person name="Hamada M."/>
            <person name="Tamura T."/>
            <person name="Yamazoe A."/>
            <person name="Yamazaki S."/>
            <person name="Fujita N."/>
        </authorList>
    </citation>
    <scope>NUCLEOTIDE SEQUENCE [LARGE SCALE GENOMIC DNA]</scope>
    <source>
        <strain evidence="6 7">NBRC 100340</strain>
    </source>
</reference>
<evidence type="ECO:0000313" key="7">
    <source>
        <dbReference type="Proteomes" id="UP000008366"/>
    </source>
</evidence>
<dbReference type="InterPro" id="IPR012338">
    <property type="entry name" value="Beta-lactam/transpept-like"/>
</dbReference>
<dbReference type="Pfam" id="PF00905">
    <property type="entry name" value="Transpeptidase"/>
    <property type="match status" value="1"/>
</dbReference>
<evidence type="ECO:0000256" key="2">
    <source>
        <dbReference type="ARBA" id="ARBA00007171"/>
    </source>
</evidence>
<dbReference type="Gene3D" id="3.40.710.10">
    <property type="entry name" value="DD-peptidase/beta-lactamase superfamily"/>
    <property type="match status" value="1"/>
</dbReference>
<proteinExistence type="inferred from homology"/>
<dbReference type="Proteomes" id="UP000008366">
    <property type="component" value="Unassembled WGS sequence"/>
</dbReference>
<dbReference type="eggNOG" id="COG0768">
    <property type="taxonomic scope" value="Bacteria"/>
</dbReference>
<dbReference type="AlphaFoldDB" id="K6VDS0"/>
<dbReference type="SUPFAM" id="SSF56519">
    <property type="entry name" value="Penicillin binding protein dimerisation domain"/>
    <property type="match status" value="1"/>
</dbReference>
<accession>K6VDS0</accession>
<name>K6VDS0_9MICO</name>
<dbReference type="Gene3D" id="3.90.1310.10">
    <property type="entry name" value="Penicillin-binding protein 2a (Domain 2)"/>
    <property type="match status" value="1"/>
</dbReference>
<evidence type="ECO:0000259" key="5">
    <source>
        <dbReference type="Pfam" id="PF03717"/>
    </source>
</evidence>
<dbReference type="RefSeq" id="WP_006590851.1">
    <property type="nucleotide sequence ID" value="NZ_BAHD01000004.1"/>
</dbReference>
<dbReference type="InterPro" id="IPR001460">
    <property type="entry name" value="PCN-bd_Tpept"/>
</dbReference>
<comment type="caution">
    <text evidence="6">The sequence shown here is derived from an EMBL/GenBank/DDBJ whole genome shotgun (WGS) entry which is preliminary data.</text>
</comment>
<keyword evidence="7" id="KW-1185">Reference proteome</keyword>
<protein>
    <submittedName>
        <fullName evidence="6">Putative penicillin-binding protein</fullName>
    </submittedName>
</protein>
<dbReference type="STRING" id="1184609.KILIM_004_01100"/>
<dbReference type="PANTHER" id="PTHR30627">
    <property type="entry name" value="PEPTIDOGLYCAN D,D-TRANSPEPTIDASE"/>
    <property type="match status" value="1"/>
</dbReference>
<evidence type="ECO:0000259" key="4">
    <source>
        <dbReference type="Pfam" id="PF00905"/>
    </source>
</evidence>
<dbReference type="Pfam" id="PF03717">
    <property type="entry name" value="PBP_dimer"/>
    <property type="match status" value="1"/>
</dbReference>
<keyword evidence="3" id="KW-0472">Membrane</keyword>
<feature type="domain" description="Penicillin-binding protein transpeptidase" evidence="4">
    <location>
        <begin position="351"/>
        <end position="627"/>
    </location>
</feature>